<evidence type="ECO:0000313" key="1">
    <source>
        <dbReference type="EMBL" id="KAJ8624279.1"/>
    </source>
</evidence>
<gene>
    <name evidence="1" type="ORF">MRB53_032809</name>
</gene>
<sequence>MTHLQKFKASSVLKWVSAVSAEKHLRSSKSHIFHTRRAFHPVKYPFWHSGRARLCTKSSLLYGGSTPASQTMSQNSRRARTQAQAALLDYFHCTRCLHFIDAEQMSMNSPTFLRKLLKHVENEQEIRQSMVKFLQYHPINEFEPFFESLGLKQSQVSQLLPHNLMFLCDNPLLVENVRTLCDYGIPRSYVGKMYTEEREIFGYEKGVLGSKLLAYEDVGLSKASVVKLVATSPSLLTEDVKGEFVKVLEELKYLGIENDWITGQLSENNTYDWSRMLRVLHFFGEMGYSKEELGRLFISHPELLLDGSGDTAFSLIALLLKLGFARNEIITLFLQFPEVIIADFIENMKQGLAFLIEIGMETKQIVKIVHSHLQVLGSCSLKRPNSVLVKLNVGKKRLCGIIKEDPNQLKNWVFGSKISPLPKPSRDPRLMQKTAFLVTLGFTEGSDEMKNALKLFRGSSVELQERFDCLVRAGLKPTDVSNMIKAAPQVLSQSRDMLQKKIDFFVNSLGFPLESLLEFPRYMSYTIERVKLRFLMYKWLKDQEKVIPTLALSTILVCSEKVFALQECASINDTPTKVLQAEVQPIRSGHGAPVGSLLNCILWERFAKVGAEGAVALFQVPIPAFLRAC</sequence>
<comment type="caution">
    <text evidence="1">The sequence shown here is derived from an EMBL/GenBank/DDBJ whole genome shotgun (WGS) entry which is preliminary data.</text>
</comment>
<evidence type="ECO:0000313" key="2">
    <source>
        <dbReference type="Proteomes" id="UP001234297"/>
    </source>
</evidence>
<organism evidence="1 2">
    <name type="scientific">Persea americana</name>
    <name type="common">Avocado</name>
    <dbReference type="NCBI Taxonomy" id="3435"/>
    <lineage>
        <taxon>Eukaryota</taxon>
        <taxon>Viridiplantae</taxon>
        <taxon>Streptophyta</taxon>
        <taxon>Embryophyta</taxon>
        <taxon>Tracheophyta</taxon>
        <taxon>Spermatophyta</taxon>
        <taxon>Magnoliopsida</taxon>
        <taxon>Magnoliidae</taxon>
        <taxon>Laurales</taxon>
        <taxon>Lauraceae</taxon>
        <taxon>Persea</taxon>
    </lineage>
</organism>
<keyword evidence="2" id="KW-1185">Reference proteome</keyword>
<proteinExistence type="predicted"/>
<accession>A0ACC2KSU3</accession>
<dbReference type="EMBL" id="CM056819">
    <property type="protein sequence ID" value="KAJ8624279.1"/>
    <property type="molecule type" value="Genomic_DNA"/>
</dbReference>
<dbReference type="Proteomes" id="UP001234297">
    <property type="component" value="Chromosome 11"/>
</dbReference>
<protein>
    <submittedName>
        <fullName evidence="1">Uncharacterized protein</fullName>
    </submittedName>
</protein>
<reference evidence="1 2" key="1">
    <citation type="journal article" date="2022" name="Hortic Res">
        <title>A haplotype resolved chromosomal level avocado genome allows analysis of novel avocado genes.</title>
        <authorList>
            <person name="Nath O."/>
            <person name="Fletcher S.J."/>
            <person name="Hayward A."/>
            <person name="Shaw L.M."/>
            <person name="Masouleh A.K."/>
            <person name="Furtado A."/>
            <person name="Henry R.J."/>
            <person name="Mitter N."/>
        </authorList>
    </citation>
    <scope>NUCLEOTIDE SEQUENCE [LARGE SCALE GENOMIC DNA]</scope>
    <source>
        <strain evidence="2">cv. Hass</strain>
    </source>
</reference>
<name>A0ACC2KSU3_PERAE</name>